<dbReference type="PANTHER" id="PTHR35609:SF1">
    <property type="entry name" value="MACRO DOMAIN-CONTAINING PROTEIN"/>
    <property type="match status" value="1"/>
</dbReference>
<protein>
    <recommendedName>
        <fullName evidence="4">Macro domain-containing protein</fullName>
    </recommendedName>
</protein>
<feature type="region of interest" description="Disordered" evidence="1">
    <location>
        <begin position="349"/>
        <end position="401"/>
    </location>
</feature>
<dbReference type="RefSeq" id="XP_004993547.1">
    <property type="nucleotide sequence ID" value="XM_004993490.1"/>
</dbReference>
<dbReference type="EMBL" id="GL832967">
    <property type="protein sequence ID" value="EGD73984.1"/>
    <property type="molecule type" value="Genomic_DNA"/>
</dbReference>
<dbReference type="Proteomes" id="UP000007799">
    <property type="component" value="Unassembled WGS sequence"/>
</dbReference>
<keyword evidence="3" id="KW-1185">Reference proteome</keyword>
<dbReference type="GeneID" id="16074124"/>
<evidence type="ECO:0000313" key="3">
    <source>
        <dbReference type="Proteomes" id="UP000007799"/>
    </source>
</evidence>
<proteinExistence type="predicted"/>
<evidence type="ECO:0008006" key="4">
    <source>
        <dbReference type="Google" id="ProtNLM"/>
    </source>
</evidence>
<dbReference type="eggNOG" id="ENOG502RZ3W">
    <property type="taxonomic scope" value="Eukaryota"/>
</dbReference>
<feature type="compositionally biased region" description="Acidic residues" evidence="1">
    <location>
        <begin position="373"/>
        <end position="388"/>
    </location>
</feature>
<reference evidence="2" key="1">
    <citation type="submission" date="2009-08" db="EMBL/GenBank/DDBJ databases">
        <title>Annotation of Salpingoeca rosetta.</title>
        <authorList>
            <consortium name="The Broad Institute Genome Sequencing Platform"/>
            <person name="Russ C."/>
            <person name="Cuomo C."/>
            <person name="Burger G."/>
            <person name="Gray M.W."/>
            <person name="Holland P.W.H."/>
            <person name="King N."/>
            <person name="Lang F.B.F."/>
            <person name="Roger A.J."/>
            <person name="Ruiz-Trillo I."/>
            <person name="Young S.K."/>
            <person name="Zeng Q."/>
            <person name="Gargeya S."/>
            <person name="Alvarado L."/>
            <person name="Berlin A."/>
            <person name="Chapman S.B."/>
            <person name="Chen Z."/>
            <person name="Freedman E."/>
            <person name="Gellesch M."/>
            <person name="Goldberg J."/>
            <person name="Griggs A."/>
            <person name="Gujja S."/>
            <person name="Heilman E."/>
            <person name="Heiman D."/>
            <person name="Howarth C."/>
            <person name="Mehta T."/>
            <person name="Neiman D."/>
            <person name="Pearson M."/>
            <person name="Roberts A."/>
            <person name="Saif S."/>
            <person name="Shea T."/>
            <person name="Shenoy N."/>
            <person name="Sisk P."/>
            <person name="Stolte C."/>
            <person name="Sykes S."/>
            <person name="White J."/>
            <person name="Yandava C."/>
            <person name="Haas B."/>
            <person name="Nusbaum C."/>
            <person name="Birren B."/>
        </authorList>
    </citation>
    <scope>NUCLEOTIDE SEQUENCE [LARGE SCALE GENOMIC DNA]</scope>
    <source>
        <strain evidence="2">ATCC 50818</strain>
    </source>
</reference>
<name>F2UBW8_SALR5</name>
<evidence type="ECO:0000256" key="1">
    <source>
        <dbReference type="SAM" id="MobiDB-lite"/>
    </source>
</evidence>
<accession>F2UBW8</accession>
<dbReference type="InParanoid" id="F2UBW8"/>
<sequence>MEVIHTAVSDVLLMHAHPNFHLATFQVASQFNCLEFPSYDVIPEEGIKYYIDDPTQGPACSLAAAPGTLFRNYFVQVDPASPNVGQRQRRQINNLAGVERLLHTSDPKTWFWRVSNGYTIMKRKRLPKLAQILEEEPQRREQIVEHLRVGVQLGTQVVFRSRNGDTFHLLPRTSKQLVNQVFCSAMSLHPDVVHDASCIAPLVLRACYEATIAQAILAAQRNNWEHGAANVVLTFVGGGAFGNDIEWIVDAIARACATFAAFPLKVYVAHYRAIDFGIEAMINSRIDAYLQQNASHGEHKCVHITRGDWQDGPVARTSSAPEATSTAFATDVAPMVTAARAVDDLAISTTSSGSTGRSGGRTVLKVTDSHVMDDDDDDDDDDHDDDDDRDHVGDVGDDDGTAFIHTDAKRANLCAMLAMALMAFSSE</sequence>
<gene>
    <name evidence="2" type="ORF">PTSG_05679</name>
</gene>
<dbReference type="OMA" id="CYEATIA"/>
<dbReference type="AlphaFoldDB" id="F2UBW8"/>
<dbReference type="OrthoDB" id="5207264at2759"/>
<evidence type="ECO:0000313" key="2">
    <source>
        <dbReference type="EMBL" id="EGD73984.1"/>
    </source>
</evidence>
<organism evidence="3">
    <name type="scientific">Salpingoeca rosetta (strain ATCC 50818 / BSB-021)</name>
    <dbReference type="NCBI Taxonomy" id="946362"/>
    <lineage>
        <taxon>Eukaryota</taxon>
        <taxon>Choanoflagellata</taxon>
        <taxon>Craspedida</taxon>
        <taxon>Salpingoecidae</taxon>
        <taxon>Salpingoeca</taxon>
    </lineage>
</organism>
<dbReference type="PANTHER" id="PTHR35609">
    <property type="entry name" value="MACRO DOMAIN-CONTAINING PROTEIN"/>
    <property type="match status" value="1"/>
</dbReference>
<dbReference type="KEGG" id="sre:PTSG_05679"/>